<accession>A0A4Z2E2U5</accession>
<reference evidence="2 3" key="1">
    <citation type="submission" date="2019-03" db="EMBL/GenBank/DDBJ databases">
        <title>First draft genome of Liparis tanakae, snailfish: a comprehensive survey of snailfish specific genes.</title>
        <authorList>
            <person name="Kim W."/>
            <person name="Song I."/>
            <person name="Jeong J.-H."/>
            <person name="Kim D."/>
            <person name="Kim S."/>
            <person name="Ryu S."/>
            <person name="Song J.Y."/>
            <person name="Lee S.K."/>
        </authorList>
    </citation>
    <scope>NUCLEOTIDE SEQUENCE [LARGE SCALE GENOMIC DNA]</scope>
    <source>
        <tissue evidence="2">Muscle</tissue>
    </source>
</reference>
<feature type="compositionally biased region" description="Basic and acidic residues" evidence="1">
    <location>
        <begin position="39"/>
        <end position="61"/>
    </location>
</feature>
<gene>
    <name evidence="2" type="ORF">EYF80_066816</name>
</gene>
<comment type="caution">
    <text evidence="2">The sequence shown here is derived from an EMBL/GenBank/DDBJ whole genome shotgun (WGS) entry which is preliminary data.</text>
</comment>
<feature type="region of interest" description="Disordered" evidence="1">
    <location>
        <begin position="1"/>
        <end position="61"/>
    </location>
</feature>
<dbReference type="Proteomes" id="UP000314294">
    <property type="component" value="Unassembled WGS sequence"/>
</dbReference>
<dbReference type="AlphaFoldDB" id="A0A4Z2E2U5"/>
<organism evidence="2 3">
    <name type="scientific">Liparis tanakae</name>
    <name type="common">Tanaka's snailfish</name>
    <dbReference type="NCBI Taxonomy" id="230148"/>
    <lineage>
        <taxon>Eukaryota</taxon>
        <taxon>Metazoa</taxon>
        <taxon>Chordata</taxon>
        <taxon>Craniata</taxon>
        <taxon>Vertebrata</taxon>
        <taxon>Euteleostomi</taxon>
        <taxon>Actinopterygii</taxon>
        <taxon>Neopterygii</taxon>
        <taxon>Teleostei</taxon>
        <taxon>Neoteleostei</taxon>
        <taxon>Acanthomorphata</taxon>
        <taxon>Eupercaria</taxon>
        <taxon>Perciformes</taxon>
        <taxon>Cottioidei</taxon>
        <taxon>Cottales</taxon>
        <taxon>Liparidae</taxon>
        <taxon>Liparis</taxon>
    </lineage>
</organism>
<evidence type="ECO:0000313" key="3">
    <source>
        <dbReference type="Proteomes" id="UP000314294"/>
    </source>
</evidence>
<dbReference type="EMBL" id="SRLO01019936">
    <property type="protein sequence ID" value="TNN23067.1"/>
    <property type="molecule type" value="Genomic_DNA"/>
</dbReference>
<protein>
    <submittedName>
        <fullName evidence="2">Uncharacterized protein</fullName>
    </submittedName>
</protein>
<keyword evidence="3" id="KW-1185">Reference proteome</keyword>
<evidence type="ECO:0000313" key="2">
    <source>
        <dbReference type="EMBL" id="TNN23067.1"/>
    </source>
</evidence>
<sequence>MTPVRQEGGRDAVPMECGAQGEEGGGAAMTSQLTGLRRRREEEERGGGETSDHRERESIDN</sequence>
<proteinExistence type="predicted"/>
<name>A0A4Z2E2U5_9TELE</name>
<evidence type="ECO:0000256" key="1">
    <source>
        <dbReference type="SAM" id="MobiDB-lite"/>
    </source>
</evidence>